<sequence length="405" mass="45240">MWIVIMCLTALLIVRFSHWVYTWGNPKCNGKLPPGSMGLPIIGETLEFFTPHSFYGIPSFITKRMARYGPLFRTSLVGQKVIVSTDPEINYYIFQQEGKSFILWYTESFMKMMFNYSAKKLISYDESKASRKLKDNFEAFMYGLISFPLNIPGYTIPAGWLVIAVPSVLHLNPDVYNDPLTFNPWRWEGKELHSGSKTFMAFGGGVRLCVGADFAKLQFAIFIHYLITKYRWKFTKGEDIIRRPGLVFPNGLTIEISEKVKYGKRFTENFSVNHFPKSRVVSLESSNFTPSFSASALSLSLSALFEQNPSHPQPITPTPNHPLPITQKSVGFADLGFSTRLRDLGLRDEASPIGASSIGLRRSGLRGGLRNEAVCGFAGFVGFAGIVVVCCDGVCGFAGLVVFLM</sequence>
<dbReference type="EMBL" id="OIVN01001532">
    <property type="protein sequence ID" value="SPC95005.1"/>
    <property type="molecule type" value="Genomic_DNA"/>
</dbReference>
<dbReference type="AlphaFoldDB" id="A0A2N9G6A3"/>
<feature type="signal peptide" evidence="9">
    <location>
        <begin position="1"/>
        <end position="22"/>
    </location>
</feature>
<comment type="subcellular location">
    <subcellularLocation>
        <location evidence="1">Membrane</location>
        <topology evidence="1">Single-pass membrane protein</topology>
    </subcellularLocation>
</comment>
<dbReference type="GO" id="GO:0004497">
    <property type="term" value="F:monooxygenase activity"/>
    <property type="evidence" value="ECO:0007669"/>
    <property type="project" value="UniProtKB-KW"/>
</dbReference>
<keyword evidence="3 8" id="KW-0812">Transmembrane</keyword>
<dbReference type="PANTHER" id="PTHR24286">
    <property type="entry name" value="CYTOCHROME P450 26"/>
    <property type="match status" value="1"/>
</dbReference>
<dbReference type="Pfam" id="PF00067">
    <property type="entry name" value="p450"/>
    <property type="match status" value="1"/>
</dbReference>
<dbReference type="GO" id="GO:0020037">
    <property type="term" value="F:heme binding"/>
    <property type="evidence" value="ECO:0007669"/>
    <property type="project" value="InterPro"/>
</dbReference>
<evidence type="ECO:0000256" key="1">
    <source>
        <dbReference type="ARBA" id="ARBA00004167"/>
    </source>
</evidence>
<evidence type="ECO:0000256" key="9">
    <source>
        <dbReference type="SAM" id="SignalP"/>
    </source>
</evidence>
<evidence type="ECO:0000256" key="6">
    <source>
        <dbReference type="ARBA" id="ARBA00023004"/>
    </source>
</evidence>
<name>A0A2N9G6A3_FAGSY</name>
<evidence type="ECO:0000256" key="3">
    <source>
        <dbReference type="ARBA" id="ARBA00022692"/>
    </source>
</evidence>
<protein>
    <recommendedName>
        <fullName evidence="11">Cytochrome P450</fullName>
    </recommendedName>
</protein>
<evidence type="ECO:0000256" key="5">
    <source>
        <dbReference type="ARBA" id="ARBA00022989"/>
    </source>
</evidence>
<keyword evidence="4 7" id="KW-0479">Metal-binding</keyword>
<dbReference type="InterPro" id="IPR017972">
    <property type="entry name" value="Cyt_P450_CS"/>
</dbReference>
<keyword evidence="9" id="KW-0732">Signal</keyword>
<keyword evidence="5 8" id="KW-1133">Transmembrane helix</keyword>
<dbReference type="GO" id="GO:0016705">
    <property type="term" value="F:oxidoreductase activity, acting on paired donors, with incorporation or reduction of molecular oxygen"/>
    <property type="evidence" value="ECO:0007669"/>
    <property type="project" value="InterPro"/>
</dbReference>
<dbReference type="SUPFAM" id="SSF48264">
    <property type="entry name" value="Cytochrome P450"/>
    <property type="match status" value="2"/>
</dbReference>
<evidence type="ECO:0000256" key="8">
    <source>
        <dbReference type="SAM" id="Phobius"/>
    </source>
</evidence>
<keyword evidence="7" id="KW-0349">Heme</keyword>
<evidence type="ECO:0000256" key="4">
    <source>
        <dbReference type="ARBA" id="ARBA00022723"/>
    </source>
</evidence>
<feature type="transmembrane region" description="Helical" evidence="8">
    <location>
        <begin position="377"/>
        <end position="404"/>
    </location>
</feature>
<keyword evidence="7" id="KW-0503">Monooxygenase</keyword>
<dbReference type="GO" id="GO:0016020">
    <property type="term" value="C:membrane"/>
    <property type="evidence" value="ECO:0007669"/>
    <property type="project" value="UniProtKB-SubCell"/>
</dbReference>
<proteinExistence type="inferred from homology"/>
<dbReference type="Gene3D" id="1.10.630.10">
    <property type="entry name" value="Cytochrome P450"/>
    <property type="match status" value="2"/>
</dbReference>
<keyword evidence="7" id="KW-0560">Oxidoreductase</keyword>
<evidence type="ECO:0000256" key="2">
    <source>
        <dbReference type="ARBA" id="ARBA00010617"/>
    </source>
</evidence>
<dbReference type="InterPro" id="IPR036396">
    <property type="entry name" value="Cyt_P450_sf"/>
</dbReference>
<evidence type="ECO:0000313" key="10">
    <source>
        <dbReference type="EMBL" id="SPC95005.1"/>
    </source>
</evidence>
<accession>A0A2N9G6A3</accession>
<keyword evidence="6 7" id="KW-0408">Iron</keyword>
<organism evidence="10">
    <name type="scientific">Fagus sylvatica</name>
    <name type="common">Beechnut</name>
    <dbReference type="NCBI Taxonomy" id="28930"/>
    <lineage>
        <taxon>Eukaryota</taxon>
        <taxon>Viridiplantae</taxon>
        <taxon>Streptophyta</taxon>
        <taxon>Embryophyta</taxon>
        <taxon>Tracheophyta</taxon>
        <taxon>Spermatophyta</taxon>
        <taxon>Magnoliopsida</taxon>
        <taxon>eudicotyledons</taxon>
        <taxon>Gunneridae</taxon>
        <taxon>Pentapetalae</taxon>
        <taxon>rosids</taxon>
        <taxon>fabids</taxon>
        <taxon>Fagales</taxon>
        <taxon>Fagaceae</taxon>
        <taxon>Fagus</taxon>
    </lineage>
</organism>
<evidence type="ECO:0000256" key="7">
    <source>
        <dbReference type="RuleBase" id="RU000461"/>
    </source>
</evidence>
<dbReference type="GO" id="GO:0016132">
    <property type="term" value="P:brassinosteroid biosynthetic process"/>
    <property type="evidence" value="ECO:0007669"/>
    <property type="project" value="TreeGrafter"/>
</dbReference>
<dbReference type="InterPro" id="IPR001128">
    <property type="entry name" value="Cyt_P450"/>
</dbReference>
<dbReference type="GO" id="GO:0005506">
    <property type="term" value="F:iron ion binding"/>
    <property type="evidence" value="ECO:0007669"/>
    <property type="project" value="InterPro"/>
</dbReference>
<gene>
    <name evidence="10" type="ORF">FSB_LOCUS22887</name>
</gene>
<dbReference type="GO" id="GO:0016125">
    <property type="term" value="P:sterol metabolic process"/>
    <property type="evidence" value="ECO:0007669"/>
    <property type="project" value="TreeGrafter"/>
</dbReference>
<dbReference type="GO" id="GO:0010268">
    <property type="term" value="P:brassinosteroid homeostasis"/>
    <property type="evidence" value="ECO:0007669"/>
    <property type="project" value="TreeGrafter"/>
</dbReference>
<dbReference type="PROSITE" id="PS00086">
    <property type="entry name" value="CYTOCHROME_P450"/>
    <property type="match status" value="1"/>
</dbReference>
<dbReference type="PANTHER" id="PTHR24286:SF185">
    <property type="entry name" value="CYTOCHROME P450 87A3-LIKE"/>
    <property type="match status" value="1"/>
</dbReference>
<reference evidence="10" key="1">
    <citation type="submission" date="2018-02" db="EMBL/GenBank/DDBJ databases">
        <authorList>
            <person name="Cohen D.B."/>
            <person name="Kent A.D."/>
        </authorList>
    </citation>
    <scope>NUCLEOTIDE SEQUENCE</scope>
</reference>
<comment type="similarity">
    <text evidence="2 7">Belongs to the cytochrome P450 family.</text>
</comment>
<keyword evidence="8" id="KW-0472">Membrane</keyword>
<feature type="chain" id="PRO_5014667030" description="Cytochrome P450" evidence="9">
    <location>
        <begin position="23"/>
        <end position="405"/>
    </location>
</feature>
<evidence type="ECO:0008006" key="11">
    <source>
        <dbReference type="Google" id="ProtNLM"/>
    </source>
</evidence>